<name>A0A2G8TII1_9BURK</name>
<reference evidence="4 5" key="1">
    <citation type="submission" date="2017-10" db="EMBL/GenBank/DDBJ databases">
        <title>Massilia psychrophilum sp. nov., a novel purple-pigmented bacterium isolated from Tianshan glacier, Xinjiang Municipality, China.</title>
        <authorList>
            <person name="Wang H."/>
        </authorList>
    </citation>
    <scope>NUCLEOTIDE SEQUENCE [LARGE SCALE GENOMIC DNA]</scope>
    <source>
        <strain evidence="4 5">JCM 30074</strain>
    </source>
</reference>
<evidence type="ECO:0000256" key="1">
    <source>
        <dbReference type="SAM" id="Phobius"/>
    </source>
</evidence>
<accession>A0A2G8TII1</accession>
<dbReference type="Pfam" id="PF14341">
    <property type="entry name" value="PilX_N"/>
    <property type="match status" value="1"/>
</dbReference>
<evidence type="ECO:0000259" key="2">
    <source>
        <dbReference type="Pfam" id="PF13681"/>
    </source>
</evidence>
<dbReference type="Proteomes" id="UP000230390">
    <property type="component" value="Unassembled WGS sequence"/>
</dbReference>
<organism evidence="4 5">
    <name type="scientific">Massilia eurypsychrophila</name>
    <dbReference type="NCBI Taxonomy" id="1485217"/>
    <lineage>
        <taxon>Bacteria</taxon>
        <taxon>Pseudomonadati</taxon>
        <taxon>Pseudomonadota</taxon>
        <taxon>Betaproteobacteria</taxon>
        <taxon>Burkholderiales</taxon>
        <taxon>Oxalobacteraceae</taxon>
        <taxon>Telluria group</taxon>
        <taxon>Massilia</taxon>
    </lineage>
</organism>
<dbReference type="EMBL" id="PDOC01000003">
    <property type="protein sequence ID" value="PIL45840.1"/>
    <property type="molecule type" value="Genomic_DNA"/>
</dbReference>
<feature type="domain" description="Type 4 fimbrial biogenesis protein PilX N-terminal" evidence="3">
    <location>
        <begin position="14"/>
        <end position="64"/>
    </location>
</feature>
<keyword evidence="1" id="KW-0812">Transmembrane</keyword>
<feature type="transmembrane region" description="Helical" evidence="1">
    <location>
        <begin position="15"/>
        <end position="36"/>
    </location>
</feature>
<evidence type="ECO:0000313" key="5">
    <source>
        <dbReference type="Proteomes" id="UP000230390"/>
    </source>
</evidence>
<keyword evidence="5" id="KW-1185">Reference proteome</keyword>
<dbReference type="InterPro" id="IPR025205">
    <property type="entry name" value="PilX/PilW_C"/>
</dbReference>
<gene>
    <name evidence="4" type="ORF">CR105_07215</name>
</gene>
<evidence type="ECO:0008006" key="6">
    <source>
        <dbReference type="Google" id="ProtNLM"/>
    </source>
</evidence>
<dbReference type="AlphaFoldDB" id="A0A2G8TII1"/>
<keyword evidence="1" id="KW-0472">Membrane</keyword>
<sequence length="184" mass="19673">MMLIKNFKGSAQQRGAVLITGIIFLVVVTMVVLAVLRSGTLEEKMARNARDRQVALQAAESVLRDAEATFSGPPFDPYDPSAFTSACTNGYCFKPTASATWQTIDWSSTALTRTFALAGSQITGLNTQPRYIVEIIVPPVKGSSVGQCENGLAKVTARGVGNGNAASLVQSTVRFKVFTNICDF</sequence>
<dbReference type="OrthoDB" id="8776975at2"/>
<feature type="domain" description="PilX/PilW C-terminal" evidence="2">
    <location>
        <begin position="89"/>
        <end position="174"/>
    </location>
</feature>
<dbReference type="InterPro" id="IPR025746">
    <property type="entry name" value="PilX_N_dom"/>
</dbReference>
<keyword evidence="1" id="KW-1133">Transmembrane helix</keyword>
<evidence type="ECO:0000259" key="3">
    <source>
        <dbReference type="Pfam" id="PF14341"/>
    </source>
</evidence>
<comment type="caution">
    <text evidence="4">The sequence shown here is derived from an EMBL/GenBank/DDBJ whole genome shotgun (WGS) entry which is preliminary data.</text>
</comment>
<protein>
    <recommendedName>
        <fullName evidence="6">Type 4 fimbrial biogenesis protein PilX N-terminal domain-containing protein</fullName>
    </recommendedName>
</protein>
<dbReference type="RefSeq" id="WP_099787750.1">
    <property type="nucleotide sequence ID" value="NZ_JBHLYV010000029.1"/>
</dbReference>
<evidence type="ECO:0000313" key="4">
    <source>
        <dbReference type="EMBL" id="PIL45840.1"/>
    </source>
</evidence>
<dbReference type="Pfam" id="PF13681">
    <property type="entry name" value="PilX"/>
    <property type="match status" value="1"/>
</dbReference>
<proteinExistence type="predicted"/>